<organism evidence="1 2">
    <name type="scientific">Riccia sorocarpa</name>
    <dbReference type="NCBI Taxonomy" id="122646"/>
    <lineage>
        <taxon>Eukaryota</taxon>
        <taxon>Viridiplantae</taxon>
        <taxon>Streptophyta</taxon>
        <taxon>Embryophyta</taxon>
        <taxon>Marchantiophyta</taxon>
        <taxon>Marchantiopsida</taxon>
        <taxon>Marchantiidae</taxon>
        <taxon>Marchantiales</taxon>
        <taxon>Ricciaceae</taxon>
        <taxon>Riccia</taxon>
    </lineage>
</organism>
<dbReference type="Proteomes" id="UP001633002">
    <property type="component" value="Unassembled WGS sequence"/>
</dbReference>
<protein>
    <submittedName>
        <fullName evidence="1">Uncharacterized protein</fullName>
    </submittedName>
</protein>
<dbReference type="EMBL" id="JBJQOH010000002">
    <property type="protein sequence ID" value="KAL3696390.1"/>
    <property type="molecule type" value="Genomic_DNA"/>
</dbReference>
<reference evidence="1 2" key="1">
    <citation type="submission" date="2024-09" db="EMBL/GenBank/DDBJ databases">
        <title>Chromosome-scale assembly of Riccia sorocarpa.</title>
        <authorList>
            <person name="Paukszto L."/>
        </authorList>
    </citation>
    <scope>NUCLEOTIDE SEQUENCE [LARGE SCALE GENOMIC DNA]</scope>
    <source>
        <strain evidence="1">LP-2024</strain>
        <tissue evidence="1">Aerial parts of the thallus</tissue>
    </source>
</reference>
<evidence type="ECO:0000313" key="1">
    <source>
        <dbReference type="EMBL" id="KAL3696390.1"/>
    </source>
</evidence>
<keyword evidence="2" id="KW-1185">Reference proteome</keyword>
<accession>A0ABD3HY39</accession>
<evidence type="ECO:0000313" key="2">
    <source>
        <dbReference type="Proteomes" id="UP001633002"/>
    </source>
</evidence>
<dbReference type="PANTHER" id="PTHR33153">
    <property type="entry name" value="MYND-TYPE DOMAIN-CONTAINING PROTEIN"/>
    <property type="match status" value="1"/>
</dbReference>
<sequence length="410" mass="46248">MVRGIRSGQFRLLDVEGGIPMFVVGRLDGVSPKKNGVAGPGMMKVAVISVFDEICPLPYPTQDTYKLHESIGSYVLWDTTETMLVENGEPSRAETGGAGTAIVPYTGTCLDPGVVVFTAEVDVDGSVLSSQLPNFVSGQAHLCRWPINYLRVRENGRVLGDLYVQYAEADLIIYSPPKVSLTRKRVYNSTKRKLLSQEEKDVKAREKRCKTKCADEDIRKSMVMDYCKDCCGTKWTVDDIKEVRKDIFGDNFDKKLDILYQKINAGYGRPDGMLLFTRGRFVCQTAFWQLHGISRSSYYVHRNSANSGAKQGYHGNKGTSKPRDSTMESRIFLTVLLQELGEPMPHIVFDNSRRTGTGSVSYRLPACYDKKDILEELQIRMERAGQTPASKAKFYEEWKSHFANYEKWKS</sequence>
<dbReference type="AlphaFoldDB" id="A0ABD3HY39"/>
<gene>
    <name evidence="1" type="ORF">R1sor_010466</name>
</gene>
<proteinExistence type="predicted"/>
<comment type="caution">
    <text evidence="1">The sequence shown here is derived from an EMBL/GenBank/DDBJ whole genome shotgun (WGS) entry which is preliminary data.</text>
</comment>
<dbReference type="PANTHER" id="PTHR33153:SF3">
    <property type="entry name" value="TRAFFICKING PROTEIN PARTICLE COMPLEX SUBUNIT 11 DOMAIN-CONTAINING PROTEIN"/>
    <property type="match status" value="1"/>
</dbReference>
<name>A0ABD3HY39_9MARC</name>